<evidence type="ECO:0000313" key="2">
    <source>
        <dbReference type="EMBL" id="AKB40762.1"/>
    </source>
</evidence>
<dbReference type="AlphaFoldDB" id="A0A0E3PY49"/>
<feature type="compositionally biased region" description="Basic and acidic residues" evidence="1">
    <location>
        <begin position="319"/>
        <end position="339"/>
    </location>
</feature>
<dbReference type="InterPro" id="IPR036388">
    <property type="entry name" value="WH-like_DNA-bd_sf"/>
</dbReference>
<dbReference type="InterPro" id="IPR011991">
    <property type="entry name" value="ArsR-like_HTH"/>
</dbReference>
<evidence type="ECO:0000256" key="1">
    <source>
        <dbReference type="SAM" id="MobiDB-lite"/>
    </source>
</evidence>
<dbReference type="PATRIC" id="fig|1434117.4.peg.2255"/>
<dbReference type="Gene3D" id="1.10.10.10">
    <property type="entry name" value="Winged helix-like DNA-binding domain superfamily/Winged helix DNA-binding domain"/>
    <property type="match status" value="1"/>
</dbReference>
<organism evidence="2 3">
    <name type="scientific">Methanosarcina mazei WWM610</name>
    <dbReference type="NCBI Taxonomy" id="1434117"/>
    <lineage>
        <taxon>Archaea</taxon>
        <taxon>Methanobacteriati</taxon>
        <taxon>Methanobacteriota</taxon>
        <taxon>Stenosarchaea group</taxon>
        <taxon>Methanomicrobia</taxon>
        <taxon>Methanosarcinales</taxon>
        <taxon>Methanosarcinaceae</taxon>
        <taxon>Methanosarcina</taxon>
    </lineage>
</organism>
<gene>
    <name evidence="2" type="ORF">MSMAW_1771</name>
</gene>
<dbReference type="HOGENOM" id="CLU_085608_0_0_2"/>
<feature type="region of interest" description="Disordered" evidence="1">
    <location>
        <begin position="315"/>
        <end position="339"/>
    </location>
</feature>
<dbReference type="EMBL" id="CP009509">
    <property type="protein sequence ID" value="AKB40762.1"/>
    <property type="molecule type" value="Genomic_DNA"/>
</dbReference>
<sequence>MFNQNSIRKLKIFTGENLIFYFAFRKYVQYNNFKGYDKNFNNKAGKYGNMKNGNKKAGLPGDSVISEGQEIAEVKAIREKLSEMHSDIKKVMEFTSRLRLEAALENSRQEYSNALLSHLFEDIDTGLEKNMVKKCPEKQKCTSAFTALLQQNAGLIKKNRVDDALISDSRKKLEELRCGAPYSKCEKCFSEVSSLLVKQVNLMRSMRIYADNQEQKPNISALKTSAVMSEILEPISNLQRLEILRAVAFEAKSFSAFSELTGLRGGNLLFHLQKLTESRLIMQQHERGDYMITEKGFRILQGLNEIYSSLQGYPLQNSSRKESEENDSQKRKDTPELAV</sequence>
<dbReference type="InterPro" id="IPR036390">
    <property type="entry name" value="WH_DNA-bd_sf"/>
</dbReference>
<reference evidence="2 3" key="1">
    <citation type="submission" date="2014-07" db="EMBL/GenBank/DDBJ databases">
        <title>Methanogenic archaea and the global carbon cycle.</title>
        <authorList>
            <person name="Henriksen J.R."/>
            <person name="Luke J."/>
            <person name="Reinhart S."/>
            <person name="Benedict M.N."/>
            <person name="Youngblut N.D."/>
            <person name="Metcalf M.E."/>
            <person name="Whitaker R.J."/>
            <person name="Metcalf W.W."/>
        </authorList>
    </citation>
    <scope>NUCLEOTIDE SEQUENCE [LARGE SCALE GENOMIC DNA]</scope>
    <source>
        <strain evidence="2 3">WWM610</strain>
    </source>
</reference>
<dbReference type="CDD" id="cd00090">
    <property type="entry name" value="HTH_ARSR"/>
    <property type="match status" value="1"/>
</dbReference>
<evidence type="ECO:0000313" key="3">
    <source>
        <dbReference type="Proteomes" id="UP000033058"/>
    </source>
</evidence>
<protein>
    <submittedName>
        <fullName evidence="2">Transcriptional regulator, ArsR family</fullName>
    </submittedName>
</protein>
<accession>A0A0E3PY49</accession>
<proteinExistence type="predicted"/>
<dbReference type="Proteomes" id="UP000033058">
    <property type="component" value="Chromosome"/>
</dbReference>
<name>A0A0E3PY49_METMZ</name>
<dbReference type="SUPFAM" id="SSF46785">
    <property type="entry name" value="Winged helix' DNA-binding domain"/>
    <property type="match status" value="1"/>
</dbReference>